<keyword evidence="5" id="KW-0808">Transferase</keyword>
<dbReference type="PROSITE" id="PS50006">
    <property type="entry name" value="FHA_DOMAIN"/>
    <property type="match status" value="1"/>
</dbReference>
<comment type="similarity">
    <text evidence="1">Belongs to the protein kinase superfamily. CAMK Ser/Thr protein kinase family. CHEK2 subfamily.</text>
</comment>
<evidence type="ECO:0000313" key="6">
    <source>
        <dbReference type="Proteomes" id="UP000738349"/>
    </source>
</evidence>
<organism evidence="5 6">
    <name type="scientific">Dactylonectria macrodidyma</name>
    <dbReference type="NCBI Taxonomy" id="307937"/>
    <lineage>
        <taxon>Eukaryota</taxon>
        <taxon>Fungi</taxon>
        <taxon>Dikarya</taxon>
        <taxon>Ascomycota</taxon>
        <taxon>Pezizomycotina</taxon>
        <taxon>Sordariomycetes</taxon>
        <taxon>Hypocreomycetidae</taxon>
        <taxon>Hypocreales</taxon>
        <taxon>Nectriaceae</taxon>
        <taxon>Dactylonectria</taxon>
    </lineage>
</organism>
<dbReference type="PROSITE" id="PS00108">
    <property type="entry name" value="PROTEIN_KINASE_ST"/>
    <property type="match status" value="1"/>
</dbReference>
<accession>A0A9P9J4R8</accession>
<protein>
    <submittedName>
        <fullName evidence="5">Kinase-like domain-containing protein</fullName>
    </submittedName>
</protein>
<feature type="region of interest" description="Disordered" evidence="2">
    <location>
        <begin position="523"/>
        <end position="553"/>
    </location>
</feature>
<sequence>MDVEEPAPSVPNEVPAAYICLFDSRSESQSQQLLPIWDREIFKIGRDPRSNTLTVDNDPDYSVSRNHCEIYVITYEPTVNYVYVRDRKSSNGTYVNGELIGMGPDISPGYLLQDGDVIEIRPYWTFVVVQERPPPLHDLDSLQIEECKLFADRFILTNRCLGQGAEAAVHLALDSVTRKQLVCKLVNLDKLHKKNAPEELRRKFQEADILRQLRHPNILPYVDTISSPHSLYTFTELASGGDLMSFLYRQDVVKEFDCRIIIRQVVRGLVYLHDKGIVHRDLKPENILLAYSPKIAYHRVMLADFGNSAVPRRSRMVTKVGTVNYQAPEFLANTQAHTSAVDIWSLGIVLLVLLACSPDPEVQNLNRMNQTEIAEYLKKTFATMNNKPSRDGRGFIWNCLQIAPGARMSATGAECHDWLCTPEKYLRFFRLLDNKMMLDWKPHDELKPMPWELPSLMNGPKLAEKKPELRCSQYFATQETPMSPLGPSETIENFIANDKQTCQAGNGIQDDMMSHPGVLVLRPKSPAPGPLPKEEFPKQHQQDVTNRQPKKPAKQLRLPWKGFGKPTHPAEAELRTKRRRGPGMNVRDSSIPLPGLERHLRPSYNRHHRQQVLEELEKSNTKFLVDPGGIIPNTHLNVIPPLQTPEAPRAEKRGRHGMDKSEGKGQLSVSQIKLG</sequence>
<dbReference type="InterPro" id="IPR000253">
    <property type="entry name" value="FHA_dom"/>
</dbReference>
<keyword evidence="6" id="KW-1185">Reference proteome</keyword>
<keyword evidence="5" id="KW-0418">Kinase</keyword>
<dbReference type="AlphaFoldDB" id="A0A9P9J4R8"/>
<evidence type="ECO:0000256" key="1">
    <source>
        <dbReference type="ARBA" id="ARBA00005575"/>
    </source>
</evidence>
<feature type="compositionally biased region" description="Basic and acidic residues" evidence="2">
    <location>
        <begin position="532"/>
        <end position="541"/>
    </location>
</feature>
<dbReference type="GO" id="GO:0005524">
    <property type="term" value="F:ATP binding"/>
    <property type="evidence" value="ECO:0007669"/>
    <property type="project" value="InterPro"/>
</dbReference>
<dbReference type="Pfam" id="PF00069">
    <property type="entry name" value="Pkinase"/>
    <property type="match status" value="1"/>
</dbReference>
<feature type="domain" description="FHA" evidence="3">
    <location>
        <begin position="42"/>
        <end position="100"/>
    </location>
</feature>
<dbReference type="OrthoDB" id="74764at2759"/>
<dbReference type="InterPro" id="IPR000719">
    <property type="entry name" value="Prot_kinase_dom"/>
</dbReference>
<dbReference type="SMART" id="SM00220">
    <property type="entry name" value="S_TKc"/>
    <property type="match status" value="1"/>
</dbReference>
<dbReference type="Pfam" id="PF00498">
    <property type="entry name" value="FHA"/>
    <property type="match status" value="1"/>
</dbReference>
<reference evidence="5" key="1">
    <citation type="journal article" date="2021" name="Nat. Commun.">
        <title>Genetic determinants of endophytism in the Arabidopsis root mycobiome.</title>
        <authorList>
            <person name="Mesny F."/>
            <person name="Miyauchi S."/>
            <person name="Thiergart T."/>
            <person name="Pickel B."/>
            <person name="Atanasova L."/>
            <person name="Karlsson M."/>
            <person name="Huettel B."/>
            <person name="Barry K.W."/>
            <person name="Haridas S."/>
            <person name="Chen C."/>
            <person name="Bauer D."/>
            <person name="Andreopoulos W."/>
            <person name="Pangilinan J."/>
            <person name="LaButti K."/>
            <person name="Riley R."/>
            <person name="Lipzen A."/>
            <person name="Clum A."/>
            <person name="Drula E."/>
            <person name="Henrissat B."/>
            <person name="Kohler A."/>
            <person name="Grigoriev I.V."/>
            <person name="Martin F.M."/>
            <person name="Hacquard S."/>
        </authorList>
    </citation>
    <scope>NUCLEOTIDE SEQUENCE</scope>
    <source>
        <strain evidence="5">MPI-CAGE-AT-0147</strain>
    </source>
</reference>
<dbReference type="InterPro" id="IPR011009">
    <property type="entry name" value="Kinase-like_dom_sf"/>
</dbReference>
<dbReference type="GO" id="GO:0004672">
    <property type="term" value="F:protein kinase activity"/>
    <property type="evidence" value="ECO:0007669"/>
    <property type="project" value="InterPro"/>
</dbReference>
<feature type="region of interest" description="Disordered" evidence="2">
    <location>
        <begin position="580"/>
        <end position="599"/>
    </location>
</feature>
<evidence type="ECO:0000259" key="4">
    <source>
        <dbReference type="PROSITE" id="PS50011"/>
    </source>
</evidence>
<gene>
    <name evidence="5" type="ORF">EDB81DRAFT_947959</name>
</gene>
<comment type="caution">
    <text evidence="5">The sequence shown here is derived from an EMBL/GenBank/DDBJ whole genome shotgun (WGS) entry which is preliminary data.</text>
</comment>
<dbReference type="Gene3D" id="2.60.200.20">
    <property type="match status" value="1"/>
</dbReference>
<evidence type="ECO:0000259" key="3">
    <source>
        <dbReference type="PROSITE" id="PS50006"/>
    </source>
</evidence>
<feature type="domain" description="Protein kinase" evidence="4">
    <location>
        <begin position="155"/>
        <end position="419"/>
    </location>
</feature>
<feature type="compositionally biased region" description="Basic and acidic residues" evidence="2">
    <location>
        <begin position="648"/>
        <end position="663"/>
    </location>
</feature>
<name>A0A9P9J4R8_9HYPO</name>
<feature type="region of interest" description="Disordered" evidence="2">
    <location>
        <begin position="635"/>
        <end position="675"/>
    </location>
</feature>
<evidence type="ECO:0000256" key="2">
    <source>
        <dbReference type="SAM" id="MobiDB-lite"/>
    </source>
</evidence>
<dbReference type="Gene3D" id="1.10.510.10">
    <property type="entry name" value="Transferase(Phosphotransferase) domain 1"/>
    <property type="match status" value="1"/>
</dbReference>
<dbReference type="InterPro" id="IPR008271">
    <property type="entry name" value="Ser/Thr_kinase_AS"/>
</dbReference>
<proteinExistence type="inferred from homology"/>
<dbReference type="PANTHER" id="PTHR24347">
    <property type="entry name" value="SERINE/THREONINE-PROTEIN KINASE"/>
    <property type="match status" value="1"/>
</dbReference>
<evidence type="ECO:0000313" key="5">
    <source>
        <dbReference type="EMBL" id="KAH7143939.1"/>
    </source>
</evidence>
<dbReference type="Proteomes" id="UP000738349">
    <property type="component" value="Unassembled WGS sequence"/>
</dbReference>
<dbReference type="PROSITE" id="PS50011">
    <property type="entry name" value="PROTEIN_KINASE_DOM"/>
    <property type="match status" value="1"/>
</dbReference>
<dbReference type="SUPFAM" id="SSF49879">
    <property type="entry name" value="SMAD/FHA domain"/>
    <property type="match status" value="1"/>
</dbReference>
<dbReference type="SMART" id="SM00240">
    <property type="entry name" value="FHA"/>
    <property type="match status" value="1"/>
</dbReference>
<dbReference type="CDD" id="cd22670">
    <property type="entry name" value="FHA_MEK1-like"/>
    <property type="match status" value="1"/>
</dbReference>
<dbReference type="SUPFAM" id="SSF56112">
    <property type="entry name" value="Protein kinase-like (PK-like)"/>
    <property type="match status" value="1"/>
</dbReference>
<dbReference type="InterPro" id="IPR008984">
    <property type="entry name" value="SMAD_FHA_dom_sf"/>
</dbReference>
<dbReference type="EMBL" id="JAGMUV010000009">
    <property type="protein sequence ID" value="KAH7143939.1"/>
    <property type="molecule type" value="Genomic_DNA"/>
</dbReference>